<dbReference type="OrthoDB" id="2282679at2759"/>
<evidence type="ECO:0008006" key="4">
    <source>
        <dbReference type="Google" id="ProtNLM"/>
    </source>
</evidence>
<dbReference type="OMA" id="FEMAFCL"/>
<gene>
    <name evidence="2" type="primary">ABSGL_01341.1 scaffold 1223</name>
</gene>
<keyword evidence="1" id="KW-0472">Membrane</keyword>
<dbReference type="AlphaFoldDB" id="A0A168L3Q6"/>
<evidence type="ECO:0000313" key="3">
    <source>
        <dbReference type="Proteomes" id="UP000078561"/>
    </source>
</evidence>
<accession>A0A168L3Q6</accession>
<feature type="transmembrane region" description="Helical" evidence="1">
    <location>
        <begin position="87"/>
        <end position="105"/>
    </location>
</feature>
<keyword evidence="3" id="KW-1185">Reference proteome</keyword>
<keyword evidence="1" id="KW-1133">Transmembrane helix</keyword>
<feature type="transmembrane region" description="Helical" evidence="1">
    <location>
        <begin position="190"/>
        <end position="210"/>
    </location>
</feature>
<organism evidence="2">
    <name type="scientific">Absidia glauca</name>
    <name type="common">Pin mould</name>
    <dbReference type="NCBI Taxonomy" id="4829"/>
    <lineage>
        <taxon>Eukaryota</taxon>
        <taxon>Fungi</taxon>
        <taxon>Fungi incertae sedis</taxon>
        <taxon>Mucoromycota</taxon>
        <taxon>Mucoromycotina</taxon>
        <taxon>Mucoromycetes</taxon>
        <taxon>Mucorales</taxon>
        <taxon>Cunninghamellaceae</taxon>
        <taxon>Absidia</taxon>
    </lineage>
</organism>
<name>A0A168L3Q6_ABSGL</name>
<evidence type="ECO:0000256" key="1">
    <source>
        <dbReference type="SAM" id="Phobius"/>
    </source>
</evidence>
<dbReference type="Proteomes" id="UP000078561">
    <property type="component" value="Unassembled WGS sequence"/>
</dbReference>
<feature type="transmembrane region" description="Helical" evidence="1">
    <location>
        <begin position="22"/>
        <end position="43"/>
    </location>
</feature>
<feature type="transmembrane region" description="Helical" evidence="1">
    <location>
        <begin position="125"/>
        <end position="145"/>
    </location>
</feature>
<feature type="transmembrane region" description="Helical" evidence="1">
    <location>
        <begin position="63"/>
        <end position="80"/>
    </location>
</feature>
<protein>
    <recommendedName>
        <fullName evidence="4">Metal-dependent hydrolase</fullName>
    </recommendedName>
</protein>
<proteinExistence type="predicted"/>
<dbReference type="EMBL" id="LT550481">
    <property type="protein sequence ID" value="SAL96000.1"/>
    <property type="molecule type" value="Genomic_DNA"/>
</dbReference>
<keyword evidence="1" id="KW-0812">Transmembrane</keyword>
<feature type="transmembrane region" description="Helical" evidence="1">
    <location>
        <begin position="152"/>
        <end position="170"/>
    </location>
</feature>
<dbReference type="InParanoid" id="A0A168L3Q6"/>
<sequence length="223" mass="24438">MFAGHFAPVTVLQRFYPNVSPYVFTLGVGALDVIFGILTYLGIEGFSPNPQAGPMGVDIHCNYSHSLLGSIILSFIYGIATAGRSSAIIPGFLASFSHFIGDMLVHNQDLVLDPFSNIMIGGTNMWGNFPTFAFYFEMAFCLVCATQSHKDSHTLLANGLILFLHFSGRSGTSELLQKVFRLPEALQQKYTAVIITSSFIVPGLILGYILNRKKSLIESSKRK</sequence>
<evidence type="ECO:0000313" key="2">
    <source>
        <dbReference type="EMBL" id="SAL96000.1"/>
    </source>
</evidence>
<reference evidence="2" key="1">
    <citation type="submission" date="2016-04" db="EMBL/GenBank/DDBJ databases">
        <authorList>
            <person name="Evans L.H."/>
            <person name="Alamgir A."/>
            <person name="Owens N."/>
            <person name="Weber N.D."/>
            <person name="Virtaneva K."/>
            <person name="Barbian K."/>
            <person name="Babar A."/>
            <person name="Rosenke K."/>
        </authorList>
    </citation>
    <scope>NUCLEOTIDE SEQUENCE [LARGE SCALE GENOMIC DNA]</scope>
    <source>
        <strain evidence="2">CBS 101.48</strain>
    </source>
</reference>